<dbReference type="PROSITE" id="PS50404">
    <property type="entry name" value="GST_NTER"/>
    <property type="match status" value="1"/>
</dbReference>
<name>A0A6L8LE31_9RHOB</name>
<feature type="region of interest" description="Disordered" evidence="1">
    <location>
        <begin position="199"/>
        <end position="218"/>
    </location>
</feature>
<organism evidence="3 4">
    <name type="scientific">Thalassovita mangrovi</name>
    <dbReference type="NCBI Taxonomy" id="2692236"/>
    <lineage>
        <taxon>Bacteria</taxon>
        <taxon>Pseudomonadati</taxon>
        <taxon>Pseudomonadota</taxon>
        <taxon>Alphaproteobacteria</taxon>
        <taxon>Rhodobacterales</taxon>
        <taxon>Roseobacteraceae</taxon>
        <taxon>Thalassovita</taxon>
    </lineage>
</organism>
<dbReference type="SFLD" id="SFLDS00019">
    <property type="entry name" value="Glutathione_Transferase_(cytos"/>
    <property type="match status" value="1"/>
</dbReference>
<dbReference type="InterPro" id="IPR036282">
    <property type="entry name" value="Glutathione-S-Trfase_C_sf"/>
</dbReference>
<comment type="caution">
    <text evidence="3">The sequence shown here is derived from an EMBL/GenBank/DDBJ whole genome shotgun (WGS) entry which is preliminary data.</text>
</comment>
<dbReference type="Gene3D" id="3.40.30.10">
    <property type="entry name" value="Glutaredoxin"/>
    <property type="match status" value="1"/>
</dbReference>
<dbReference type="EMBL" id="WWEN01000002">
    <property type="protein sequence ID" value="MYM54317.1"/>
    <property type="molecule type" value="Genomic_DNA"/>
</dbReference>
<dbReference type="SFLD" id="SFLDG01150">
    <property type="entry name" value="Main.1:_Beta-like"/>
    <property type="match status" value="1"/>
</dbReference>
<dbReference type="RefSeq" id="WP_160972023.1">
    <property type="nucleotide sequence ID" value="NZ_WWEN01000002.1"/>
</dbReference>
<dbReference type="CDD" id="cd03046">
    <property type="entry name" value="GST_N_GTT1_like"/>
    <property type="match status" value="1"/>
</dbReference>
<dbReference type="Pfam" id="PF02798">
    <property type="entry name" value="GST_N"/>
    <property type="match status" value="1"/>
</dbReference>
<dbReference type="InterPro" id="IPR004045">
    <property type="entry name" value="Glutathione_S-Trfase_N"/>
</dbReference>
<dbReference type="Gene3D" id="1.20.1050.10">
    <property type="match status" value="1"/>
</dbReference>
<proteinExistence type="predicted"/>
<reference evidence="3 4" key="1">
    <citation type="submission" date="2020-01" db="EMBL/GenBank/DDBJ databases">
        <authorList>
            <person name="Chen S."/>
        </authorList>
    </citation>
    <scope>NUCLEOTIDE SEQUENCE [LARGE SCALE GENOMIC DNA]</scope>
    <source>
        <strain evidence="3 4">GS-10</strain>
    </source>
</reference>
<dbReference type="Proteomes" id="UP000479043">
    <property type="component" value="Unassembled WGS sequence"/>
</dbReference>
<keyword evidence="3" id="KW-0808">Transferase</keyword>
<dbReference type="PANTHER" id="PTHR44051:SF21">
    <property type="entry name" value="GLUTATHIONE S-TRANSFERASE FAMILY PROTEIN"/>
    <property type="match status" value="1"/>
</dbReference>
<keyword evidence="4" id="KW-1185">Reference proteome</keyword>
<evidence type="ECO:0000256" key="1">
    <source>
        <dbReference type="SAM" id="MobiDB-lite"/>
    </source>
</evidence>
<dbReference type="PANTHER" id="PTHR44051">
    <property type="entry name" value="GLUTATHIONE S-TRANSFERASE-RELATED"/>
    <property type="match status" value="1"/>
</dbReference>
<dbReference type="SUPFAM" id="SSF47616">
    <property type="entry name" value="GST C-terminal domain-like"/>
    <property type="match status" value="1"/>
</dbReference>
<sequence>MLTLWHCEDARSFRPLWALEELGLDYELKMLPFPPRFSRKDYFAENPLGTIPLLVDGDTRMTESCAMLEYLSLRHAQGRLAVAPDHAEFGAYLNWLHHGEATLTFPQTIYLRYSRMEPEERRQPQVAEDYRLWFLARLKLLEPTLSDGRETLLHTGFTMADIAVGYAIELALHLGLRDDLPPETLRWFDGLTARPAYQRAKARQSAGAEAENLPPMPF</sequence>
<accession>A0A6L8LE31</accession>
<dbReference type="GO" id="GO:0016740">
    <property type="term" value="F:transferase activity"/>
    <property type="evidence" value="ECO:0007669"/>
    <property type="project" value="UniProtKB-KW"/>
</dbReference>
<dbReference type="InterPro" id="IPR036249">
    <property type="entry name" value="Thioredoxin-like_sf"/>
</dbReference>
<dbReference type="SUPFAM" id="SSF52833">
    <property type="entry name" value="Thioredoxin-like"/>
    <property type="match status" value="1"/>
</dbReference>
<feature type="domain" description="GST N-terminal" evidence="2">
    <location>
        <begin position="1"/>
        <end position="79"/>
    </location>
</feature>
<dbReference type="AlphaFoldDB" id="A0A6L8LE31"/>
<gene>
    <name evidence="3" type="ORF">GR167_03295</name>
</gene>
<evidence type="ECO:0000259" key="2">
    <source>
        <dbReference type="PROSITE" id="PS50404"/>
    </source>
</evidence>
<dbReference type="SFLD" id="SFLDG00358">
    <property type="entry name" value="Main_(cytGST)"/>
    <property type="match status" value="1"/>
</dbReference>
<evidence type="ECO:0000313" key="3">
    <source>
        <dbReference type="EMBL" id="MYM54317.1"/>
    </source>
</evidence>
<dbReference type="InterPro" id="IPR040079">
    <property type="entry name" value="Glutathione_S-Trfase"/>
</dbReference>
<protein>
    <submittedName>
        <fullName evidence="3">Glutathione S-transferase</fullName>
    </submittedName>
</protein>
<evidence type="ECO:0000313" key="4">
    <source>
        <dbReference type="Proteomes" id="UP000479043"/>
    </source>
</evidence>